<evidence type="ECO:0000313" key="2">
    <source>
        <dbReference type="Proteomes" id="UP000613266"/>
    </source>
</evidence>
<proteinExistence type="predicted"/>
<dbReference type="Proteomes" id="UP000613266">
    <property type="component" value="Unassembled WGS sequence"/>
</dbReference>
<name>A0A931IZC9_9BURK</name>
<accession>A0A931IZC9</accession>
<dbReference type="RefSeq" id="WP_198108903.1">
    <property type="nucleotide sequence ID" value="NZ_JAEDAK010000001.1"/>
</dbReference>
<evidence type="ECO:0000313" key="1">
    <source>
        <dbReference type="EMBL" id="MBH9575275.1"/>
    </source>
</evidence>
<sequence>MRTNVNLNELRDAMEWVSAADAAALDCDAYVCKETGKNYWAGEGVEEEFPEDIDDGSLYVSVPHKHDFRLGRSLAIRFAQEYVSNLLQATQECFRRRKAYAVLKSMLARTGQLEAWYQCESHAIDNALREWCEEQGFNPC</sequence>
<reference evidence="1" key="1">
    <citation type="submission" date="2020-12" db="EMBL/GenBank/DDBJ databases">
        <title>The genome sequence of Inhella sp. 1Y17.</title>
        <authorList>
            <person name="Liu Y."/>
        </authorList>
    </citation>
    <scope>NUCLEOTIDE SEQUENCE</scope>
    <source>
        <strain evidence="1">1Y17</strain>
    </source>
</reference>
<protein>
    <submittedName>
        <fullName evidence="1">Uncharacterized protein</fullName>
    </submittedName>
</protein>
<gene>
    <name evidence="1" type="ORF">I7X39_00015</name>
</gene>
<keyword evidence="2" id="KW-1185">Reference proteome</keyword>
<organism evidence="1 2">
    <name type="scientific">Inhella proteolytica</name>
    <dbReference type="NCBI Taxonomy" id="2795029"/>
    <lineage>
        <taxon>Bacteria</taxon>
        <taxon>Pseudomonadati</taxon>
        <taxon>Pseudomonadota</taxon>
        <taxon>Betaproteobacteria</taxon>
        <taxon>Burkholderiales</taxon>
        <taxon>Sphaerotilaceae</taxon>
        <taxon>Inhella</taxon>
    </lineage>
</organism>
<dbReference type="AlphaFoldDB" id="A0A931IZC9"/>
<dbReference type="EMBL" id="JAEDAK010000001">
    <property type="protein sequence ID" value="MBH9575275.1"/>
    <property type="molecule type" value="Genomic_DNA"/>
</dbReference>
<comment type="caution">
    <text evidence="1">The sequence shown here is derived from an EMBL/GenBank/DDBJ whole genome shotgun (WGS) entry which is preliminary data.</text>
</comment>